<sequence>MGPSGTLVAILYLPMRLDPSDWPRPLDSSLPRAVGVVLHHLYQRWPVKLIWGVEGDGGEGEVDEGEDSGVGGDGEGDCYLRFTWWKARTEEAHIVERANRGGRTEEAHTVERVNRGGVHGGERGRRRRTTLRGRTEEAHTVDRANG</sequence>
<accession>A0AAP0EY35</accession>
<evidence type="ECO:0000313" key="2">
    <source>
        <dbReference type="EMBL" id="KAK9101449.1"/>
    </source>
</evidence>
<dbReference type="EMBL" id="JBBNAG010000010">
    <property type="protein sequence ID" value="KAK9101449.1"/>
    <property type="molecule type" value="Genomic_DNA"/>
</dbReference>
<organism evidence="2 3">
    <name type="scientific">Stephania cephalantha</name>
    <dbReference type="NCBI Taxonomy" id="152367"/>
    <lineage>
        <taxon>Eukaryota</taxon>
        <taxon>Viridiplantae</taxon>
        <taxon>Streptophyta</taxon>
        <taxon>Embryophyta</taxon>
        <taxon>Tracheophyta</taxon>
        <taxon>Spermatophyta</taxon>
        <taxon>Magnoliopsida</taxon>
        <taxon>Ranunculales</taxon>
        <taxon>Menispermaceae</taxon>
        <taxon>Menispermoideae</taxon>
        <taxon>Cissampelideae</taxon>
        <taxon>Stephania</taxon>
    </lineage>
</organism>
<comment type="caution">
    <text evidence="2">The sequence shown here is derived from an EMBL/GenBank/DDBJ whole genome shotgun (WGS) entry which is preliminary data.</text>
</comment>
<evidence type="ECO:0000256" key="1">
    <source>
        <dbReference type="SAM" id="MobiDB-lite"/>
    </source>
</evidence>
<protein>
    <submittedName>
        <fullName evidence="2">Uncharacterized protein</fullName>
    </submittedName>
</protein>
<dbReference type="AlphaFoldDB" id="A0AAP0EY35"/>
<keyword evidence="3" id="KW-1185">Reference proteome</keyword>
<name>A0AAP0EY35_9MAGN</name>
<feature type="compositionally biased region" description="Basic and acidic residues" evidence="1">
    <location>
        <begin position="133"/>
        <end position="146"/>
    </location>
</feature>
<dbReference type="Proteomes" id="UP001419268">
    <property type="component" value="Unassembled WGS sequence"/>
</dbReference>
<evidence type="ECO:0000313" key="3">
    <source>
        <dbReference type="Proteomes" id="UP001419268"/>
    </source>
</evidence>
<reference evidence="2 3" key="1">
    <citation type="submission" date="2024-01" db="EMBL/GenBank/DDBJ databases">
        <title>Genome assemblies of Stephania.</title>
        <authorList>
            <person name="Yang L."/>
        </authorList>
    </citation>
    <scope>NUCLEOTIDE SEQUENCE [LARGE SCALE GENOMIC DNA]</scope>
    <source>
        <strain evidence="2">JXDWG</strain>
        <tissue evidence="2">Leaf</tissue>
    </source>
</reference>
<gene>
    <name evidence="2" type="ORF">Scep_024879</name>
</gene>
<proteinExistence type="predicted"/>
<feature type="region of interest" description="Disordered" evidence="1">
    <location>
        <begin position="115"/>
        <end position="146"/>
    </location>
</feature>